<comment type="caution">
    <text evidence="1">The sequence shown here is derived from an EMBL/GenBank/DDBJ whole genome shotgun (WGS) entry which is preliminary data.</text>
</comment>
<dbReference type="AlphaFoldDB" id="A0A508AAJ6"/>
<dbReference type="Proteomes" id="UP000320431">
    <property type="component" value="Unassembled WGS sequence"/>
</dbReference>
<evidence type="ECO:0000313" key="2">
    <source>
        <dbReference type="Proteomes" id="UP000320431"/>
    </source>
</evidence>
<accession>A0A508AAJ6</accession>
<organism evidence="1 2">
    <name type="scientific">Marilutibacter maris</name>
    <dbReference type="NCBI Taxonomy" id="1605891"/>
    <lineage>
        <taxon>Bacteria</taxon>
        <taxon>Pseudomonadati</taxon>
        <taxon>Pseudomonadota</taxon>
        <taxon>Gammaproteobacteria</taxon>
        <taxon>Lysobacterales</taxon>
        <taxon>Lysobacteraceae</taxon>
        <taxon>Marilutibacter</taxon>
    </lineage>
</organism>
<name>A0A508AAJ6_9GAMM</name>
<protein>
    <submittedName>
        <fullName evidence="1">Inovirus Gp2 family protein</fullName>
    </submittedName>
</protein>
<gene>
    <name evidence="1" type="ORF">FKV24_014150</name>
</gene>
<reference evidence="1 2" key="1">
    <citation type="submission" date="2019-10" db="EMBL/GenBank/DDBJ databases">
        <title>Lysobacter alkalisoli sp. nov., isolated from saline-alkaline soil.</title>
        <authorList>
            <person name="Sun J.-Q."/>
        </authorList>
    </citation>
    <scope>NUCLEOTIDE SEQUENCE [LARGE SCALE GENOMIC DNA]</scope>
    <source>
        <strain evidence="1 2">KCTC 42381</strain>
    </source>
</reference>
<dbReference type="RefSeq" id="WP_141482836.1">
    <property type="nucleotide sequence ID" value="NZ_VICD02000242.1"/>
</dbReference>
<dbReference type="EMBL" id="VICD02000242">
    <property type="protein sequence ID" value="KAB8173381.1"/>
    <property type="molecule type" value="Genomic_DNA"/>
</dbReference>
<sequence length="407" mass="46034">MMTFTEEDFLEAQEGGRKLELLSRGCTHLPGGKSVITHEYDSVIYLGQLMRIAKRIRFFRGDVCKIVAGWRKARIVRLNRLGHSLLLICRQYRAVITVGIGKDECPRFGHHKFHPYLDVALKAVAEAEASINEALGNKDHERLCIAVSALAVEIHIQTNTEAFKASVRNFERNAEAKLRRALSYLVSLFGRRSRLLVLRVDLYVREKDRLWSYTPEAEAAFDKFASALSGCKIVPDVLGWMSAREDGLERGRHYHVMALLDGHERRAGVNLAKMLGEYWMTECVGSDRVGSYFNCFALAKRYKHLGIGTIHCSDAKKLLGLFYATRYLCKSNVQLVATGEGSRNFRRGVVDKSYVRRGAPRVGDDGLSTVKQALFGQMRRVAARKRSVDESRIQLDATDRHALSPWL</sequence>
<proteinExistence type="predicted"/>
<evidence type="ECO:0000313" key="1">
    <source>
        <dbReference type="EMBL" id="KAB8173381.1"/>
    </source>
</evidence>